<dbReference type="EMBL" id="JACHHY010000001">
    <property type="protein sequence ID" value="MBB5016746.1"/>
    <property type="molecule type" value="Genomic_DNA"/>
</dbReference>
<proteinExistence type="predicted"/>
<feature type="domain" description="MbtH-like" evidence="1">
    <location>
        <begin position="2"/>
        <end position="46"/>
    </location>
</feature>
<dbReference type="InterPro" id="IPR005153">
    <property type="entry name" value="MbtH-like_dom"/>
</dbReference>
<evidence type="ECO:0000313" key="2">
    <source>
        <dbReference type="EMBL" id="MBB5016746.1"/>
    </source>
</evidence>
<accession>A0A840MJK5</accession>
<comment type="caution">
    <text evidence="2">The sequence shown here is derived from an EMBL/GenBank/DDBJ whole genome shotgun (WGS) entry which is preliminary data.</text>
</comment>
<dbReference type="AlphaFoldDB" id="A0A840MJK5"/>
<dbReference type="InterPro" id="IPR038020">
    <property type="entry name" value="MbtH-like_sf"/>
</dbReference>
<name>A0A840MJK5_9PROT</name>
<gene>
    <name evidence="2" type="ORF">HNQ59_000008</name>
</gene>
<dbReference type="Pfam" id="PF03621">
    <property type="entry name" value="MbtH"/>
    <property type="match status" value="1"/>
</dbReference>
<protein>
    <submittedName>
        <fullName evidence="2">Uncharacterized protein YbdZ (MbtH family)</fullName>
    </submittedName>
</protein>
<dbReference type="SMART" id="SM00923">
    <property type="entry name" value="MbtH"/>
    <property type="match status" value="1"/>
</dbReference>
<dbReference type="SUPFAM" id="SSF160582">
    <property type="entry name" value="MbtH-like"/>
    <property type="match status" value="1"/>
</dbReference>
<evidence type="ECO:0000259" key="1">
    <source>
        <dbReference type="SMART" id="SM00923"/>
    </source>
</evidence>
<dbReference type="Gene3D" id="3.90.820.10">
    <property type="entry name" value="Structural Genomics, Unknown Function 30-nov-00 1gh9 Mol_id"/>
    <property type="match status" value="1"/>
</dbReference>
<dbReference type="Proteomes" id="UP000575898">
    <property type="component" value="Unassembled WGS sequence"/>
</dbReference>
<evidence type="ECO:0000313" key="3">
    <source>
        <dbReference type="Proteomes" id="UP000575898"/>
    </source>
</evidence>
<organism evidence="2 3">
    <name type="scientific">Chitinivorax tropicus</name>
    <dbReference type="NCBI Taxonomy" id="714531"/>
    <lineage>
        <taxon>Bacteria</taxon>
        <taxon>Pseudomonadati</taxon>
        <taxon>Pseudomonadota</taxon>
        <taxon>Betaproteobacteria</taxon>
        <taxon>Chitinivorax</taxon>
    </lineage>
</organism>
<reference evidence="2 3" key="1">
    <citation type="submission" date="2020-08" db="EMBL/GenBank/DDBJ databases">
        <title>Genomic Encyclopedia of Type Strains, Phase IV (KMG-IV): sequencing the most valuable type-strain genomes for metagenomic binning, comparative biology and taxonomic classification.</title>
        <authorList>
            <person name="Goeker M."/>
        </authorList>
    </citation>
    <scope>NUCLEOTIDE SEQUENCE [LARGE SCALE GENOMIC DNA]</scope>
    <source>
        <strain evidence="2 3">DSM 27165</strain>
    </source>
</reference>
<keyword evidence="3" id="KW-1185">Reference proteome</keyword>
<dbReference type="RefSeq" id="WP_184033447.1">
    <property type="nucleotide sequence ID" value="NZ_JACHHY010000001.1"/>
</dbReference>
<sequence>MNTRFTVIVNAYHDYALHDLDQPIPSGWRDLLVVGSLADCQAYIRKAQQCLPASAIDSEPAII</sequence>